<dbReference type="AlphaFoldDB" id="A0A645FDH2"/>
<organism evidence="2">
    <name type="scientific">bioreactor metagenome</name>
    <dbReference type="NCBI Taxonomy" id="1076179"/>
    <lineage>
        <taxon>unclassified sequences</taxon>
        <taxon>metagenomes</taxon>
        <taxon>ecological metagenomes</taxon>
    </lineage>
</organism>
<evidence type="ECO:0008006" key="3">
    <source>
        <dbReference type="Google" id="ProtNLM"/>
    </source>
</evidence>
<evidence type="ECO:0000313" key="2">
    <source>
        <dbReference type="EMBL" id="MPN10544.1"/>
    </source>
</evidence>
<dbReference type="EMBL" id="VSSQ01056701">
    <property type="protein sequence ID" value="MPN10544.1"/>
    <property type="molecule type" value="Genomic_DNA"/>
</dbReference>
<sequence>MPGLTERMNAQEDNIQNADENTTENETKTDSGTYTGRVDNNSIEIRISAIQDESKAFRVFALSDEIRENFDSYGLKTDDQVKFEYYEQDQGQPVLTKLEKIAG</sequence>
<feature type="region of interest" description="Disordered" evidence="1">
    <location>
        <begin position="1"/>
        <end position="37"/>
    </location>
</feature>
<proteinExistence type="predicted"/>
<evidence type="ECO:0000256" key="1">
    <source>
        <dbReference type="SAM" id="MobiDB-lite"/>
    </source>
</evidence>
<protein>
    <recommendedName>
        <fullName evidence="3">DUF3221 domain-containing protein</fullName>
    </recommendedName>
</protein>
<comment type="caution">
    <text evidence="2">The sequence shown here is derived from an EMBL/GenBank/DDBJ whole genome shotgun (WGS) entry which is preliminary data.</text>
</comment>
<accession>A0A645FDH2</accession>
<reference evidence="2" key="1">
    <citation type="submission" date="2019-08" db="EMBL/GenBank/DDBJ databases">
        <authorList>
            <person name="Kucharzyk K."/>
            <person name="Murdoch R.W."/>
            <person name="Higgins S."/>
            <person name="Loffler F."/>
        </authorList>
    </citation>
    <scope>NUCLEOTIDE SEQUENCE</scope>
</reference>
<gene>
    <name evidence="2" type="ORF">SDC9_157839</name>
</gene>
<name>A0A645FDH2_9ZZZZ</name>